<gene>
    <name evidence="2" type="ORF">C9374_006645</name>
</gene>
<feature type="compositionally biased region" description="Polar residues" evidence="1">
    <location>
        <begin position="69"/>
        <end position="81"/>
    </location>
</feature>
<sequence>MANHIRESQAWKERCIHEDKAALSFINSYILAREMNGNSPTSKGPNNIPPGFKPKALPHLLEPIEKKAPTSNHGDVSNRSSRVSEDDSLSVRSYKSNASSVSNGSRSVRSDRSTRSTLDEDSKRKIDMLEKSLNEERKGRLEVQQELESLKQLIKENLKK</sequence>
<reference evidence="2 3" key="1">
    <citation type="journal article" date="2018" name="BMC Genomics">
        <title>The genome of Naegleria lovaniensis, the basis for a comparative approach to unravel pathogenicity factors of the human pathogenic amoeba N. fowleri.</title>
        <authorList>
            <person name="Liechti N."/>
            <person name="Schurch N."/>
            <person name="Bruggmann R."/>
            <person name="Wittwer M."/>
        </authorList>
    </citation>
    <scope>NUCLEOTIDE SEQUENCE [LARGE SCALE GENOMIC DNA]</scope>
    <source>
        <strain evidence="2 3">ATCC 30569</strain>
    </source>
</reference>
<feature type="compositionally biased region" description="Basic and acidic residues" evidence="1">
    <location>
        <begin position="108"/>
        <end position="142"/>
    </location>
</feature>
<dbReference type="GeneID" id="68099099"/>
<name>A0AA88KJ26_NAELO</name>
<feature type="compositionally biased region" description="Polar residues" evidence="1">
    <location>
        <begin position="36"/>
        <end position="45"/>
    </location>
</feature>
<comment type="caution">
    <text evidence="2">The sequence shown here is derived from an EMBL/GenBank/DDBJ whole genome shotgun (WGS) entry which is preliminary data.</text>
</comment>
<evidence type="ECO:0000256" key="1">
    <source>
        <dbReference type="SAM" id="MobiDB-lite"/>
    </source>
</evidence>
<proteinExistence type="predicted"/>
<organism evidence="2 3">
    <name type="scientific">Naegleria lovaniensis</name>
    <name type="common">Amoeba</name>
    <dbReference type="NCBI Taxonomy" id="51637"/>
    <lineage>
        <taxon>Eukaryota</taxon>
        <taxon>Discoba</taxon>
        <taxon>Heterolobosea</taxon>
        <taxon>Tetramitia</taxon>
        <taxon>Eutetramitia</taxon>
        <taxon>Vahlkampfiidae</taxon>
        <taxon>Naegleria</taxon>
    </lineage>
</organism>
<dbReference type="RefSeq" id="XP_044546790.1">
    <property type="nucleotide sequence ID" value="XM_044696528.1"/>
</dbReference>
<evidence type="ECO:0000313" key="3">
    <source>
        <dbReference type="Proteomes" id="UP000816034"/>
    </source>
</evidence>
<dbReference type="Proteomes" id="UP000816034">
    <property type="component" value="Unassembled WGS sequence"/>
</dbReference>
<protein>
    <submittedName>
        <fullName evidence="2">Uncharacterized protein</fullName>
    </submittedName>
</protein>
<dbReference type="AlphaFoldDB" id="A0AA88KJ26"/>
<accession>A0AA88KJ26</accession>
<feature type="region of interest" description="Disordered" evidence="1">
    <location>
        <begin position="36"/>
        <end position="142"/>
    </location>
</feature>
<feature type="compositionally biased region" description="Low complexity" evidence="1">
    <location>
        <begin position="90"/>
        <end position="107"/>
    </location>
</feature>
<dbReference type="EMBL" id="PYSW02000028">
    <property type="protein sequence ID" value="KAG2379528.1"/>
    <property type="molecule type" value="Genomic_DNA"/>
</dbReference>
<evidence type="ECO:0000313" key="2">
    <source>
        <dbReference type="EMBL" id="KAG2379528.1"/>
    </source>
</evidence>
<keyword evidence="3" id="KW-1185">Reference proteome</keyword>